<reference evidence="2 3" key="1">
    <citation type="submission" date="2021-06" db="EMBL/GenBank/DDBJ databases">
        <title>Caerostris extrusa draft genome.</title>
        <authorList>
            <person name="Kono N."/>
            <person name="Arakawa K."/>
        </authorList>
    </citation>
    <scope>NUCLEOTIDE SEQUENCE [LARGE SCALE GENOMIC DNA]</scope>
</reference>
<evidence type="ECO:0000313" key="2">
    <source>
        <dbReference type="EMBL" id="GIX85434.1"/>
    </source>
</evidence>
<organism evidence="2 3">
    <name type="scientific">Caerostris extrusa</name>
    <name type="common">Bark spider</name>
    <name type="synonym">Caerostris bankana</name>
    <dbReference type="NCBI Taxonomy" id="172846"/>
    <lineage>
        <taxon>Eukaryota</taxon>
        <taxon>Metazoa</taxon>
        <taxon>Ecdysozoa</taxon>
        <taxon>Arthropoda</taxon>
        <taxon>Chelicerata</taxon>
        <taxon>Arachnida</taxon>
        <taxon>Araneae</taxon>
        <taxon>Araneomorphae</taxon>
        <taxon>Entelegynae</taxon>
        <taxon>Araneoidea</taxon>
        <taxon>Araneidae</taxon>
        <taxon>Caerostris</taxon>
    </lineage>
</organism>
<accession>A0AAV4NKV0</accession>
<evidence type="ECO:0000313" key="3">
    <source>
        <dbReference type="Proteomes" id="UP001054945"/>
    </source>
</evidence>
<name>A0AAV4NKV0_CAEEX</name>
<comment type="caution">
    <text evidence="2">The sequence shown here is derived from an EMBL/GenBank/DDBJ whole genome shotgun (WGS) entry which is preliminary data.</text>
</comment>
<dbReference type="Proteomes" id="UP001054945">
    <property type="component" value="Unassembled WGS sequence"/>
</dbReference>
<evidence type="ECO:0000256" key="1">
    <source>
        <dbReference type="SAM" id="MobiDB-lite"/>
    </source>
</evidence>
<feature type="region of interest" description="Disordered" evidence="1">
    <location>
        <begin position="1"/>
        <end position="20"/>
    </location>
</feature>
<protein>
    <submittedName>
        <fullName evidence="2">Uncharacterized protein</fullName>
    </submittedName>
</protein>
<keyword evidence="3" id="KW-1185">Reference proteome</keyword>
<gene>
    <name evidence="2" type="ORF">CEXT_386831</name>
</gene>
<dbReference type="EMBL" id="BPLR01003513">
    <property type="protein sequence ID" value="GIX85434.1"/>
    <property type="molecule type" value="Genomic_DNA"/>
</dbReference>
<dbReference type="AlphaFoldDB" id="A0AAV4NKV0"/>
<sequence length="108" mass="11797">MVEKREKFDGMELPARDEGSGKNGVLDVIIMCRQVTEVDYFLVATGIQFYSVLSPVPGDGDARNKSKNRTSFRGKIFHSIEGTKNTGQGLFGSQMGEKFDGCGTARKG</sequence>
<proteinExistence type="predicted"/>